<proteinExistence type="predicted"/>
<dbReference type="PANTHER" id="PTHR36836:SF1">
    <property type="entry name" value="COLANIC ACID BIOSYNTHESIS PROTEIN WCAK"/>
    <property type="match status" value="1"/>
</dbReference>
<dbReference type="Pfam" id="PF04230">
    <property type="entry name" value="PS_pyruv_trans"/>
    <property type="match status" value="1"/>
</dbReference>
<accession>A0A9E8RW57</accession>
<gene>
    <name evidence="2" type="primary">csaB</name>
    <name evidence="2" type="ORF">OE104_14430</name>
</gene>
<keyword evidence="2" id="KW-0808">Transferase</keyword>
<dbReference type="KEGG" id="faf:OE104_14430"/>
<organism evidence="2 3">
    <name type="scientific">Fervidibacillus albus</name>
    <dbReference type="NCBI Taxonomy" id="2980026"/>
    <lineage>
        <taxon>Bacteria</taxon>
        <taxon>Bacillati</taxon>
        <taxon>Bacillota</taxon>
        <taxon>Bacilli</taxon>
        <taxon>Bacillales</taxon>
        <taxon>Bacillaceae</taxon>
        <taxon>Fervidibacillus</taxon>
    </lineage>
</organism>
<dbReference type="RefSeq" id="WP_275417476.1">
    <property type="nucleotide sequence ID" value="NZ_CP106878.1"/>
</dbReference>
<evidence type="ECO:0000259" key="1">
    <source>
        <dbReference type="Pfam" id="PF04230"/>
    </source>
</evidence>
<dbReference type="GO" id="GO:0016740">
    <property type="term" value="F:transferase activity"/>
    <property type="evidence" value="ECO:0007669"/>
    <property type="project" value="UniProtKB-KW"/>
</dbReference>
<dbReference type="EMBL" id="CP106878">
    <property type="protein sequence ID" value="WAA09693.1"/>
    <property type="molecule type" value="Genomic_DNA"/>
</dbReference>
<name>A0A9E8RW57_9BACI</name>
<dbReference type="InterPro" id="IPR007345">
    <property type="entry name" value="Polysacch_pyruvyl_Trfase"/>
</dbReference>
<evidence type="ECO:0000313" key="2">
    <source>
        <dbReference type="EMBL" id="WAA09693.1"/>
    </source>
</evidence>
<sequence>MHLVISGYYGFNNVGDEAILFSIIKTLRKKDPTIELTVLSNDPETTKKAYAVNAVNRWKLKEICRAIQESDGLISGGGSLLQDKTGFRSIPYYTGIMRIAMFYKKPVYIYAQGIGPVSRKFNKWLVRNTLQRATEITVRDERSLQLLKEMGVNRDITVVPDPVLSLDAQSFSCNWLKNIQISFPFVTVAIRDWPSKFDFKKEIAASLDAIVKKGYSVVFVPMHENVDEQASEDVAHLMKEKSVVAPGDLSIEEKIALIGESDLLIGSRLHSLIFATITYTPFLALSYDPKIDAFASSAEQPVIGHVEENNWNKDTLIKASIHTLMHKSFIEDQLKNKVKKWRELSLTTLKF</sequence>
<keyword evidence="3" id="KW-1185">Reference proteome</keyword>
<dbReference type="SUPFAM" id="SSF53756">
    <property type="entry name" value="UDP-Glycosyltransferase/glycogen phosphorylase"/>
    <property type="match status" value="1"/>
</dbReference>
<dbReference type="PANTHER" id="PTHR36836">
    <property type="entry name" value="COLANIC ACID BIOSYNTHESIS PROTEIN WCAK"/>
    <property type="match status" value="1"/>
</dbReference>
<evidence type="ECO:0000313" key="3">
    <source>
        <dbReference type="Proteomes" id="UP001164718"/>
    </source>
</evidence>
<feature type="domain" description="Polysaccharide pyruvyl transferase" evidence="1">
    <location>
        <begin position="13"/>
        <end position="289"/>
    </location>
</feature>
<dbReference type="Proteomes" id="UP001164718">
    <property type="component" value="Chromosome"/>
</dbReference>
<dbReference type="AlphaFoldDB" id="A0A9E8RW57"/>
<dbReference type="Gene3D" id="3.40.50.2000">
    <property type="entry name" value="Glycogen Phosphorylase B"/>
    <property type="match status" value="1"/>
</dbReference>
<reference evidence="2" key="1">
    <citation type="submission" date="2022-09" db="EMBL/GenBank/DDBJ databases">
        <title>Complete Genomes of Fervidibacillus albus and Fervidibacillus halotolerans isolated from tidal flat sediments.</title>
        <authorList>
            <person name="Kwon K.K."/>
            <person name="Yang S.-H."/>
            <person name="Park M.J."/>
            <person name="Oh H.-M."/>
        </authorList>
    </citation>
    <scope>NUCLEOTIDE SEQUENCE</scope>
    <source>
        <strain evidence="2">MEBiC13591</strain>
    </source>
</reference>
<dbReference type="InterPro" id="IPR019896">
    <property type="entry name" value="Polysacch_pyruvyl_Trfase_CsaB"/>
</dbReference>
<dbReference type="NCBIfam" id="TIGR03609">
    <property type="entry name" value="S_layer_CsaB"/>
    <property type="match status" value="1"/>
</dbReference>
<protein>
    <submittedName>
        <fullName evidence="2">Polysaccharide pyruvyl transferase CsaB</fullName>
    </submittedName>
</protein>